<dbReference type="Proteomes" id="UP000826661">
    <property type="component" value="Chromosome IV"/>
</dbReference>
<gene>
    <name evidence="1" type="ORF">H0G86_007960</name>
</gene>
<reference evidence="1 2" key="1">
    <citation type="journal article" date="2021" name="BMC Genomics">
        <title>Telomere-to-telomere genome assembly of asparaginase-producing Trichoderma simmonsii.</title>
        <authorList>
            <person name="Chung D."/>
            <person name="Kwon Y.M."/>
            <person name="Yang Y."/>
        </authorList>
    </citation>
    <scope>NUCLEOTIDE SEQUENCE [LARGE SCALE GENOMIC DNA]</scope>
    <source>
        <strain evidence="1 2">GH-Sj1</strain>
    </source>
</reference>
<dbReference type="EMBL" id="CP075867">
    <property type="protein sequence ID" value="QYT00897.1"/>
    <property type="molecule type" value="Genomic_DNA"/>
</dbReference>
<protein>
    <submittedName>
        <fullName evidence="1">Uncharacterized protein</fullName>
    </submittedName>
</protein>
<evidence type="ECO:0000313" key="1">
    <source>
        <dbReference type="EMBL" id="QYT00897.1"/>
    </source>
</evidence>
<organism evidence="1 2">
    <name type="scientific">Trichoderma simmonsii</name>
    <dbReference type="NCBI Taxonomy" id="1491479"/>
    <lineage>
        <taxon>Eukaryota</taxon>
        <taxon>Fungi</taxon>
        <taxon>Dikarya</taxon>
        <taxon>Ascomycota</taxon>
        <taxon>Pezizomycotina</taxon>
        <taxon>Sordariomycetes</taxon>
        <taxon>Hypocreomycetidae</taxon>
        <taxon>Hypocreales</taxon>
        <taxon>Hypocreaceae</taxon>
        <taxon>Trichoderma</taxon>
    </lineage>
</organism>
<evidence type="ECO:0000313" key="2">
    <source>
        <dbReference type="Proteomes" id="UP000826661"/>
    </source>
</evidence>
<sequence length="122" mass="13785">MSRGKCWRWHRHAVNDLFCPETVQPAETVTFCCQGKARRGKGEATEWPQNLDASGPEQASLMSCVAAEHAEQILVIRLHVMAMPSPLSRRAQRQRQRLAQWHSLTGPSLVCVARTVHQKCIK</sequence>
<keyword evidence="2" id="KW-1185">Reference proteome</keyword>
<name>A0A8G0LEI2_9HYPO</name>
<proteinExistence type="predicted"/>
<dbReference type="AlphaFoldDB" id="A0A8G0LEI2"/>
<accession>A0A8G0LEI2</accession>